<evidence type="ECO:0000313" key="8">
    <source>
        <dbReference type="EMBL" id="HIW81737.1"/>
    </source>
</evidence>
<evidence type="ECO:0000256" key="2">
    <source>
        <dbReference type="ARBA" id="ARBA00022723"/>
    </source>
</evidence>
<dbReference type="GO" id="GO:0042026">
    <property type="term" value="P:protein refolding"/>
    <property type="evidence" value="ECO:0007669"/>
    <property type="project" value="TreeGrafter"/>
</dbReference>
<accession>A0A9D1R649</accession>
<dbReference type="SUPFAM" id="SSF46565">
    <property type="entry name" value="Chaperone J-domain"/>
    <property type="match status" value="1"/>
</dbReference>
<dbReference type="GO" id="GO:0051082">
    <property type="term" value="F:unfolded protein binding"/>
    <property type="evidence" value="ECO:0007669"/>
    <property type="project" value="InterPro"/>
</dbReference>
<dbReference type="PANTHER" id="PTHR43096">
    <property type="entry name" value="DNAJ HOMOLOG 1, MITOCHONDRIAL-RELATED"/>
    <property type="match status" value="1"/>
</dbReference>
<dbReference type="PRINTS" id="PR00625">
    <property type="entry name" value="JDOMAIN"/>
</dbReference>
<dbReference type="GO" id="GO:0008270">
    <property type="term" value="F:zinc ion binding"/>
    <property type="evidence" value="ECO:0007669"/>
    <property type="project" value="UniProtKB-KW"/>
</dbReference>
<dbReference type="InterPro" id="IPR036869">
    <property type="entry name" value="J_dom_sf"/>
</dbReference>
<dbReference type="SUPFAM" id="SSF49493">
    <property type="entry name" value="HSP40/DnaJ peptide-binding domain"/>
    <property type="match status" value="2"/>
</dbReference>
<dbReference type="InterPro" id="IPR008971">
    <property type="entry name" value="HSP40/DnaJ_pept-bd"/>
</dbReference>
<name>A0A9D1R649_9FIRM</name>
<dbReference type="Gene3D" id="1.10.287.110">
    <property type="entry name" value="DnaJ domain"/>
    <property type="match status" value="1"/>
</dbReference>
<gene>
    <name evidence="8" type="ORF">H9742_09525</name>
</gene>
<evidence type="ECO:0000256" key="4">
    <source>
        <dbReference type="ARBA" id="ARBA00022771"/>
    </source>
</evidence>
<dbReference type="CDD" id="cd10747">
    <property type="entry name" value="DnaJ_C"/>
    <property type="match status" value="1"/>
</dbReference>
<dbReference type="PROSITE" id="PS00636">
    <property type="entry name" value="DNAJ_1"/>
    <property type="match status" value="1"/>
</dbReference>
<evidence type="ECO:0000256" key="1">
    <source>
        <dbReference type="ARBA" id="ARBA00022705"/>
    </source>
</evidence>
<feature type="domain" description="J" evidence="7">
    <location>
        <begin position="6"/>
        <end position="71"/>
    </location>
</feature>
<evidence type="ECO:0000256" key="5">
    <source>
        <dbReference type="ARBA" id="ARBA00022833"/>
    </source>
</evidence>
<reference evidence="8" key="1">
    <citation type="journal article" date="2021" name="PeerJ">
        <title>Extensive microbial diversity within the chicken gut microbiome revealed by metagenomics and culture.</title>
        <authorList>
            <person name="Gilroy R."/>
            <person name="Ravi A."/>
            <person name="Getino M."/>
            <person name="Pursley I."/>
            <person name="Horton D.L."/>
            <person name="Alikhan N.F."/>
            <person name="Baker D."/>
            <person name="Gharbi K."/>
            <person name="Hall N."/>
            <person name="Watson M."/>
            <person name="Adriaenssens E.M."/>
            <person name="Foster-Nyarko E."/>
            <person name="Jarju S."/>
            <person name="Secka A."/>
            <person name="Antonio M."/>
            <person name="Oren A."/>
            <person name="Chaudhuri R.R."/>
            <person name="La Ragione R."/>
            <person name="Hildebrand F."/>
            <person name="Pallen M.J."/>
        </authorList>
    </citation>
    <scope>NUCLEOTIDE SEQUENCE</scope>
    <source>
        <strain evidence="8">CHK195-6426</strain>
    </source>
</reference>
<protein>
    <submittedName>
        <fullName evidence="8">J domain-containing protein</fullName>
    </submittedName>
</protein>
<keyword evidence="4" id="KW-0863">Zinc-finger</keyword>
<dbReference type="Proteomes" id="UP000824265">
    <property type="component" value="Unassembled WGS sequence"/>
</dbReference>
<dbReference type="InterPro" id="IPR001623">
    <property type="entry name" value="DnaJ_domain"/>
</dbReference>
<dbReference type="Gene3D" id="2.60.260.20">
    <property type="entry name" value="Urease metallochaperone UreE, N-terminal domain"/>
    <property type="match status" value="2"/>
</dbReference>
<evidence type="ECO:0000259" key="7">
    <source>
        <dbReference type="PROSITE" id="PS50076"/>
    </source>
</evidence>
<dbReference type="Pfam" id="PF00226">
    <property type="entry name" value="DnaJ"/>
    <property type="match status" value="1"/>
</dbReference>
<sequence>MRTKRDYYEVLGVNRNADASAIKKAYRKLVKQYHPDSNSGNAQAEEKFKEITEAYEILSDEKKRKLYDQFGHAAFEEGGAQSQGYGSTGNPFGVSPFGNGDFFTGAGGPFGGGGTYRRTYSGPQGQYQEVHFDSGENMDDILRDLFGGAFRETGSAGFHENGADLHGEVEISFEEAAFGGKKVVRLQDAAGGVQSLEVKIPAGIESGKTIRLSGKGMPGTGKGHPGDLLLKVTVREKPGFRREGADLYTIARIPFTTAIFGGEAKIQTLYGDVLCKIKEGTQPGSKIRLKGKGLPSMKNPSVRGDQYATIEIQVPESLSPEARQKLKEFEQALQKQSRQRGHVA</sequence>
<dbReference type="Pfam" id="PF01556">
    <property type="entry name" value="DnaJ_C"/>
    <property type="match status" value="1"/>
</dbReference>
<dbReference type="AlphaFoldDB" id="A0A9D1R649"/>
<dbReference type="GO" id="GO:0006260">
    <property type="term" value="P:DNA replication"/>
    <property type="evidence" value="ECO:0007669"/>
    <property type="project" value="UniProtKB-KW"/>
</dbReference>
<dbReference type="CDD" id="cd06257">
    <property type="entry name" value="DnaJ"/>
    <property type="match status" value="1"/>
</dbReference>
<keyword evidence="2" id="KW-0479">Metal-binding</keyword>
<dbReference type="SMART" id="SM00271">
    <property type="entry name" value="DnaJ"/>
    <property type="match status" value="1"/>
</dbReference>
<reference evidence="8" key="2">
    <citation type="submission" date="2021-04" db="EMBL/GenBank/DDBJ databases">
        <authorList>
            <person name="Gilroy R."/>
        </authorList>
    </citation>
    <scope>NUCLEOTIDE SEQUENCE</scope>
    <source>
        <strain evidence="8">CHK195-6426</strain>
    </source>
</reference>
<organism evidence="8 9">
    <name type="scientific">Candidatus Acetatifactor stercoripullorum</name>
    <dbReference type="NCBI Taxonomy" id="2838414"/>
    <lineage>
        <taxon>Bacteria</taxon>
        <taxon>Bacillati</taxon>
        <taxon>Bacillota</taxon>
        <taxon>Clostridia</taxon>
        <taxon>Lachnospirales</taxon>
        <taxon>Lachnospiraceae</taxon>
        <taxon>Acetatifactor</taxon>
    </lineage>
</organism>
<keyword evidence="6" id="KW-0143">Chaperone</keyword>
<keyword evidence="3" id="KW-0677">Repeat</keyword>
<keyword evidence="1" id="KW-0235">DNA replication</keyword>
<dbReference type="FunFam" id="2.60.260.20:FF:000005">
    <property type="entry name" value="Chaperone protein dnaJ 1, mitochondrial"/>
    <property type="match status" value="1"/>
</dbReference>
<evidence type="ECO:0000256" key="6">
    <source>
        <dbReference type="ARBA" id="ARBA00023186"/>
    </source>
</evidence>
<dbReference type="FunFam" id="1.10.287.110:FF:000034">
    <property type="entry name" value="Chaperone protein DnaJ"/>
    <property type="match status" value="1"/>
</dbReference>
<proteinExistence type="predicted"/>
<dbReference type="GO" id="GO:0005737">
    <property type="term" value="C:cytoplasm"/>
    <property type="evidence" value="ECO:0007669"/>
    <property type="project" value="TreeGrafter"/>
</dbReference>
<comment type="caution">
    <text evidence="8">The sequence shown here is derived from an EMBL/GenBank/DDBJ whole genome shotgun (WGS) entry which is preliminary data.</text>
</comment>
<evidence type="ECO:0000256" key="3">
    <source>
        <dbReference type="ARBA" id="ARBA00022737"/>
    </source>
</evidence>
<dbReference type="InterPro" id="IPR018253">
    <property type="entry name" value="DnaJ_domain_CS"/>
</dbReference>
<dbReference type="PROSITE" id="PS50076">
    <property type="entry name" value="DNAJ_2"/>
    <property type="match status" value="1"/>
</dbReference>
<keyword evidence="5" id="KW-0862">Zinc</keyword>
<evidence type="ECO:0000313" key="9">
    <source>
        <dbReference type="Proteomes" id="UP000824265"/>
    </source>
</evidence>
<dbReference type="EMBL" id="DXGH01000051">
    <property type="protein sequence ID" value="HIW81737.1"/>
    <property type="molecule type" value="Genomic_DNA"/>
</dbReference>
<dbReference type="InterPro" id="IPR002939">
    <property type="entry name" value="DnaJ_C"/>
</dbReference>
<dbReference type="PANTHER" id="PTHR43096:SF48">
    <property type="entry name" value="CHAPERONE PROTEIN DNAJ"/>
    <property type="match status" value="1"/>
</dbReference>